<protein>
    <recommendedName>
        <fullName evidence="5">PKD domain-containing protein</fullName>
    </recommendedName>
</protein>
<dbReference type="Proteomes" id="UP000234327">
    <property type="component" value="Unassembled WGS sequence"/>
</dbReference>
<sequence length="321" mass="33554">MLTRKLFSIASLVFLTIAIGLIYTPSKAVATPGHCDDYGNCSVGDGDGGGGGDDGGGGNGGGDSGDDGKAGGSSSSSCVYNGKDIPCATGDGRWSHKRQCYVKETGEIAKPDNWDDMTPEEKAKWQAKNGEQREYSCTKPGGGTTTFNEDPDEVISSSFPPVNPEDLAREALAKLKLSPIDVGIAPKTSDVPKDQGIVGMPIWLWADNSADNTTGPASSSASDQGITVNLKAKVGSYKWSMGDGKAVRCNNEGTPWKKGMTGDSPSGCGYNYLKSGKYDVTATTTWNVEWEGGGMRGTITLPLTSAPETMHVTEAQTVVVN</sequence>
<keyword evidence="2" id="KW-0732">Signal</keyword>
<dbReference type="RefSeq" id="WP_101598633.1">
    <property type="nucleotide sequence ID" value="NZ_FXYZ01000017.1"/>
</dbReference>
<evidence type="ECO:0008006" key="5">
    <source>
        <dbReference type="Google" id="ProtNLM"/>
    </source>
</evidence>
<organism evidence="3 4">
    <name type="scientific">Brevibacterium aurantiacum</name>
    <dbReference type="NCBI Taxonomy" id="273384"/>
    <lineage>
        <taxon>Bacteria</taxon>
        <taxon>Bacillati</taxon>
        <taxon>Actinomycetota</taxon>
        <taxon>Actinomycetes</taxon>
        <taxon>Micrococcales</taxon>
        <taxon>Brevibacteriaceae</taxon>
        <taxon>Brevibacterium</taxon>
    </lineage>
</organism>
<feature type="compositionally biased region" description="Gly residues" evidence="1">
    <location>
        <begin position="52"/>
        <end position="63"/>
    </location>
</feature>
<accession>A0A2H1KB48</accession>
<evidence type="ECO:0000313" key="4">
    <source>
        <dbReference type="Proteomes" id="UP000234327"/>
    </source>
</evidence>
<evidence type="ECO:0000256" key="1">
    <source>
        <dbReference type="SAM" id="MobiDB-lite"/>
    </source>
</evidence>
<dbReference type="AlphaFoldDB" id="A0A2H1KB48"/>
<dbReference type="EMBL" id="FXYZ01000017">
    <property type="protein sequence ID" value="SMX96916.1"/>
    <property type="molecule type" value="Genomic_DNA"/>
</dbReference>
<evidence type="ECO:0000313" key="3">
    <source>
        <dbReference type="EMBL" id="SMX96916.1"/>
    </source>
</evidence>
<proteinExistence type="predicted"/>
<gene>
    <name evidence="3" type="ORF">BAURA63_03148</name>
</gene>
<feature type="chain" id="PRO_5013843462" description="PKD domain-containing protein" evidence="2">
    <location>
        <begin position="31"/>
        <end position="321"/>
    </location>
</feature>
<feature type="region of interest" description="Disordered" evidence="1">
    <location>
        <begin position="52"/>
        <end position="75"/>
    </location>
</feature>
<reference evidence="3 4" key="1">
    <citation type="submission" date="2017-03" db="EMBL/GenBank/DDBJ databases">
        <authorList>
            <person name="Afonso C.L."/>
            <person name="Miller P.J."/>
            <person name="Scott M.A."/>
            <person name="Spackman E."/>
            <person name="Goraichik I."/>
            <person name="Dimitrov K.M."/>
            <person name="Suarez D.L."/>
            <person name="Swayne D.E."/>
        </authorList>
    </citation>
    <scope>NUCLEOTIDE SEQUENCE [LARGE SCALE GENOMIC DNA]</scope>
    <source>
        <strain evidence="4">6(3)</strain>
    </source>
</reference>
<evidence type="ECO:0000256" key="2">
    <source>
        <dbReference type="SAM" id="SignalP"/>
    </source>
</evidence>
<feature type="signal peptide" evidence="2">
    <location>
        <begin position="1"/>
        <end position="30"/>
    </location>
</feature>
<feature type="region of interest" description="Disordered" evidence="1">
    <location>
        <begin position="128"/>
        <end position="150"/>
    </location>
</feature>
<name>A0A2H1KB48_BREAU</name>